<gene>
    <name evidence="1" type="ORF">IC614_01900</name>
</gene>
<dbReference type="RefSeq" id="WP_200972063.1">
    <property type="nucleotide sequence ID" value="NZ_CP065592.1"/>
</dbReference>
<accession>A0A7T2LML0</accession>
<evidence type="ECO:0000313" key="1">
    <source>
        <dbReference type="EMBL" id="QPQ55388.1"/>
    </source>
</evidence>
<reference evidence="1 2" key="1">
    <citation type="submission" date="2020-11" db="EMBL/GenBank/DDBJ databases">
        <title>Genome seq and assembly of Sphingosinicella sp.</title>
        <authorList>
            <person name="Chhetri G."/>
        </authorList>
    </citation>
    <scope>NUCLEOTIDE SEQUENCE [LARGE SCALE GENOMIC DNA]</scope>
    <source>
        <strain evidence="1 2">UDD2</strain>
    </source>
</reference>
<dbReference type="InterPro" id="IPR024078">
    <property type="entry name" value="LmbE-like_dom_sf"/>
</dbReference>
<dbReference type="AlphaFoldDB" id="A0A7T2LML0"/>
<organism evidence="1 2">
    <name type="scientific">Allosphingosinicella flava</name>
    <dbReference type="NCBI Taxonomy" id="2771430"/>
    <lineage>
        <taxon>Bacteria</taxon>
        <taxon>Pseudomonadati</taxon>
        <taxon>Pseudomonadota</taxon>
        <taxon>Alphaproteobacteria</taxon>
        <taxon>Sphingomonadales</taxon>
        <taxon>Sphingomonadaceae</taxon>
        <taxon>Allosphingosinicella</taxon>
    </lineage>
</organism>
<dbReference type="Pfam" id="PF02585">
    <property type="entry name" value="PIG-L"/>
    <property type="match status" value="1"/>
</dbReference>
<keyword evidence="2" id="KW-1185">Reference proteome</keyword>
<dbReference type="SUPFAM" id="SSF102588">
    <property type="entry name" value="LmbE-like"/>
    <property type="match status" value="1"/>
</dbReference>
<name>A0A7T2LML0_9SPHN</name>
<dbReference type="KEGG" id="sflv:IC614_01900"/>
<proteinExistence type="predicted"/>
<dbReference type="EMBL" id="CP065592">
    <property type="protein sequence ID" value="QPQ55388.1"/>
    <property type="molecule type" value="Genomic_DNA"/>
</dbReference>
<dbReference type="Gene3D" id="3.40.50.10320">
    <property type="entry name" value="LmbE-like"/>
    <property type="match status" value="1"/>
</dbReference>
<dbReference type="Proteomes" id="UP000594873">
    <property type="component" value="Chromosome"/>
</dbReference>
<dbReference type="InterPro" id="IPR003737">
    <property type="entry name" value="GlcNAc_PI_deacetylase-related"/>
</dbReference>
<sequence>MTCKGEATIFDPQCDTIFFLQPHSDDIALSCGATAAGFAAAGRDTRIITVFVGETVPEMVGPFAEWKHSRWSLHDVDAVRETRRQEDIEAAAVLGCALRWLGLPDAIYRGDRYKRDEELFGELSDEELALADHLVEELEGLPEWRRDSMVFVPLGIGAHVDHQILFETGALLAARGYAVFAYEDTPYIIHSPEGRAARLAQVGDAVGEPFSHGVAGTMDAKLDAISRYRSQLPVIFRFTDDYRAAVQRYACEVGNGTPAERFWPVRST</sequence>
<evidence type="ECO:0000313" key="2">
    <source>
        <dbReference type="Proteomes" id="UP000594873"/>
    </source>
</evidence>
<protein>
    <submittedName>
        <fullName evidence="1">PIG-L family deacetylase</fullName>
    </submittedName>
</protein>